<keyword evidence="2" id="KW-1185">Reference proteome</keyword>
<gene>
    <name evidence="1" type="ORF">AOXY_G20781</name>
</gene>
<organism evidence="1 2">
    <name type="scientific">Acipenser oxyrinchus oxyrinchus</name>
    <dbReference type="NCBI Taxonomy" id="40147"/>
    <lineage>
        <taxon>Eukaryota</taxon>
        <taxon>Metazoa</taxon>
        <taxon>Chordata</taxon>
        <taxon>Craniata</taxon>
        <taxon>Vertebrata</taxon>
        <taxon>Euteleostomi</taxon>
        <taxon>Actinopterygii</taxon>
        <taxon>Chondrostei</taxon>
        <taxon>Acipenseriformes</taxon>
        <taxon>Acipenseridae</taxon>
        <taxon>Acipenser</taxon>
    </lineage>
</organism>
<sequence>MEWSIRSLLPIESTGLPYSHSSELMNLSGVYVIRMLVGQEFCSLNVKLDKGQSREASGTYTDIVVMPCQ</sequence>
<comment type="caution">
    <text evidence="1">The sequence shown here is derived from an EMBL/GenBank/DDBJ whole genome shotgun (WGS) entry which is preliminary data.</text>
</comment>
<accession>A0AAD8D0Y9</accession>
<evidence type="ECO:0000313" key="1">
    <source>
        <dbReference type="EMBL" id="KAK1160535.1"/>
    </source>
</evidence>
<evidence type="ECO:0000313" key="2">
    <source>
        <dbReference type="Proteomes" id="UP001230051"/>
    </source>
</evidence>
<name>A0AAD8D0Y9_ACIOX</name>
<protein>
    <submittedName>
        <fullName evidence="1">Uncharacterized protein</fullName>
    </submittedName>
</protein>
<reference evidence="1" key="1">
    <citation type="submission" date="2022-02" db="EMBL/GenBank/DDBJ databases">
        <title>Atlantic sturgeon de novo genome assembly.</title>
        <authorList>
            <person name="Stock M."/>
            <person name="Klopp C."/>
            <person name="Guiguen Y."/>
            <person name="Cabau C."/>
            <person name="Parinello H."/>
            <person name="Santidrian Yebra-Pimentel E."/>
            <person name="Kuhl H."/>
            <person name="Dirks R.P."/>
            <person name="Guessner J."/>
            <person name="Wuertz S."/>
            <person name="Du K."/>
            <person name="Schartl M."/>
        </authorList>
    </citation>
    <scope>NUCLEOTIDE SEQUENCE</scope>
    <source>
        <strain evidence="1">STURGEONOMICS-FGT-2020</strain>
        <tissue evidence="1">Whole blood</tissue>
    </source>
</reference>
<dbReference type="EMBL" id="JAGXEW010000020">
    <property type="protein sequence ID" value="KAK1160535.1"/>
    <property type="molecule type" value="Genomic_DNA"/>
</dbReference>
<dbReference type="Proteomes" id="UP001230051">
    <property type="component" value="Unassembled WGS sequence"/>
</dbReference>
<dbReference type="AlphaFoldDB" id="A0AAD8D0Y9"/>
<proteinExistence type="predicted"/>